<dbReference type="EMBL" id="NRRY01000016">
    <property type="protein sequence ID" value="MBK1618997.1"/>
    <property type="molecule type" value="Genomic_DNA"/>
</dbReference>
<evidence type="ECO:0000259" key="9">
    <source>
        <dbReference type="Pfam" id="PF12804"/>
    </source>
</evidence>
<dbReference type="PANTHER" id="PTHR19136">
    <property type="entry name" value="MOLYBDENUM COFACTOR GUANYLYLTRANSFERASE"/>
    <property type="match status" value="1"/>
</dbReference>
<keyword evidence="6 8" id="KW-0342">GTP-binding</keyword>
<keyword evidence="3 8" id="KW-0479">Metal-binding</keyword>
<dbReference type="InterPro" id="IPR013482">
    <property type="entry name" value="Molybde_CF_guanTrfase"/>
</dbReference>
<feature type="binding site" evidence="8">
    <location>
        <position position="105"/>
    </location>
    <ligand>
        <name>GTP</name>
        <dbReference type="ChEBI" id="CHEBI:37565"/>
    </ligand>
</feature>
<keyword evidence="7 8" id="KW-0501">Molybdenum cofactor biosynthesis</keyword>
<dbReference type="CDD" id="cd02503">
    <property type="entry name" value="MobA"/>
    <property type="match status" value="1"/>
</dbReference>
<keyword evidence="10" id="KW-0548">Nucleotidyltransferase</keyword>
<proteinExistence type="inferred from homology"/>
<evidence type="ECO:0000256" key="1">
    <source>
        <dbReference type="ARBA" id="ARBA00022490"/>
    </source>
</evidence>
<feature type="domain" description="MobA-like NTP transferase" evidence="9">
    <location>
        <begin position="13"/>
        <end position="170"/>
    </location>
</feature>
<protein>
    <recommendedName>
        <fullName evidence="8">Molybdenum cofactor guanylyltransferase</fullName>
        <shortName evidence="8">MoCo guanylyltransferase</shortName>
        <ecNumber evidence="8">2.7.7.77</ecNumber>
    </recommendedName>
    <alternativeName>
        <fullName evidence="8">GTP:molybdopterin guanylyltransferase</fullName>
    </alternativeName>
    <alternativeName>
        <fullName evidence="8">Mo-MPT guanylyltransferase</fullName>
    </alternativeName>
    <alternativeName>
        <fullName evidence="8">Molybdopterin guanylyltransferase</fullName>
    </alternativeName>
    <alternativeName>
        <fullName evidence="8">Molybdopterin-guanine dinucleotide synthase</fullName>
        <shortName evidence="8">MGD synthase</shortName>
    </alternativeName>
</protein>
<evidence type="ECO:0000256" key="3">
    <source>
        <dbReference type="ARBA" id="ARBA00022723"/>
    </source>
</evidence>
<evidence type="ECO:0000256" key="4">
    <source>
        <dbReference type="ARBA" id="ARBA00022741"/>
    </source>
</evidence>
<comment type="subcellular location">
    <subcellularLocation>
        <location evidence="8">Cytoplasm</location>
    </subcellularLocation>
</comment>
<dbReference type="InterPro" id="IPR025877">
    <property type="entry name" value="MobA-like_NTP_Trfase"/>
</dbReference>
<dbReference type="GO" id="GO:0005737">
    <property type="term" value="C:cytoplasm"/>
    <property type="evidence" value="ECO:0007669"/>
    <property type="project" value="UniProtKB-SubCell"/>
</dbReference>
<accession>A0A9X0W8W6</accession>
<comment type="domain">
    <text evidence="8">The N-terminal domain determines nucleotide recognition and specific binding, while the C-terminal domain determines the specific binding to the target protein.</text>
</comment>
<feature type="binding site" evidence="8">
    <location>
        <position position="29"/>
    </location>
    <ligand>
        <name>GTP</name>
        <dbReference type="ChEBI" id="CHEBI:37565"/>
    </ligand>
</feature>
<evidence type="ECO:0000313" key="11">
    <source>
        <dbReference type="Proteomes" id="UP001138768"/>
    </source>
</evidence>
<feature type="binding site" evidence="8">
    <location>
        <begin position="16"/>
        <end position="18"/>
    </location>
    <ligand>
        <name>GTP</name>
        <dbReference type="ChEBI" id="CHEBI:37565"/>
    </ligand>
</feature>
<evidence type="ECO:0000256" key="6">
    <source>
        <dbReference type="ARBA" id="ARBA00023134"/>
    </source>
</evidence>
<dbReference type="HAMAP" id="MF_00316">
    <property type="entry name" value="MobA"/>
    <property type="match status" value="1"/>
</dbReference>
<comment type="similarity">
    <text evidence="8">Belongs to the MobA family.</text>
</comment>
<comment type="caution">
    <text evidence="10">The sequence shown here is derived from an EMBL/GenBank/DDBJ whole genome shotgun (WGS) entry which is preliminary data.</text>
</comment>
<dbReference type="AlphaFoldDB" id="A0A9X0W8W6"/>
<feature type="binding site" evidence="8">
    <location>
        <position position="105"/>
    </location>
    <ligand>
        <name>Mg(2+)</name>
        <dbReference type="ChEBI" id="CHEBI:18420"/>
    </ligand>
</feature>
<dbReference type="RefSeq" id="WP_200243785.1">
    <property type="nucleotide sequence ID" value="NZ_NRRY01000016.1"/>
</dbReference>
<dbReference type="Proteomes" id="UP001138768">
    <property type="component" value="Unassembled WGS sequence"/>
</dbReference>
<keyword evidence="2 8" id="KW-0808">Transferase</keyword>
<dbReference type="Gene3D" id="3.90.550.10">
    <property type="entry name" value="Spore Coat Polysaccharide Biosynthesis Protein SpsA, Chain A"/>
    <property type="match status" value="1"/>
</dbReference>
<dbReference type="GO" id="GO:0005525">
    <property type="term" value="F:GTP binding"/>
    <property type="evidence" value="ECO:0007669"/>
    <property type="project" value="UniProtKB-UniRule"/>
</dbReference>
<comment type="subunit">
    <text evidence="8">Monomer.</text>
</comment>
<keyword evidence="4 8" id="KW-0547">Nucleotide-binding</keyword>
<dbReference type="GO" id="GO:0061603">
    <property type="term" value="F:molybdenum cofactor guanylyltransferase activity"/>
    <property type="evidence" value="ECO:0007669"/>
    <property type="project" value="UniProtKB-EC"/>
</dbReference>
<evidence type="ECO:0000313" key="10">
    <source>
        <dbReference type="EMBL" id="MBK1618997.1"/>
    </source>
</evidence>
<dbReference type="GO" id="GO:0046872">
    <property type="term" value="F:metal ion binding"/>
    <property type="evidence" value="ECO:0007669"/>
    <property type="project" value="UniProtKB-KW"/>
</dbReference>
<comment type="function">
    <text evidence="8">Transfers a GMP moiety from GTP to Mo-molybdopterin (Mo-MPT) cofactor (Moco or molybdenum cofactor) to form Mo-molybdopterin guanine dinucleotide (Mo-MGD) cofactor.</text>
</comment>
<dbReference type="GO" id="GO:1902758">
    <property type="term" value="P:bis(molybdopterin guanine dinucleotide)molybdenum biosynthetic process"/>
    <property type="evidence" value="ECO:0007669"/>
    <property type="project" value="TreeGrafter"/>
</dbReference>
<evidence type="ECO:0000256" key="8">
    <source>
        <dbReference type="HAMAP-Rule" id="MF_00316"/>
    </source>
</evidence>
<reference evidence="10 11" key="1">
    <citation type="journal article" date="2020" name="Microorganisms">
        <title>Osmotic Adaptation and Compatible Solute Biosynthesis of Phototrophic Bacteria as Revealed from Genome Analyses.</title>
        <authorList>
            <person name="Imhoff J.F."/>
            <person name="Rahn T."/>
            <person name="Kunzel S."/>
            <person name="Keller A."/>
            <person name="Neulinger S.C."/>
        </authorList>
    </citation>
    <scope>NUCLEOTIDE SEQUENCE [LARGE SCALE GENOMIC DNA]</scope>
    <source>
        <strain evidence="10 11">DSM 25653</strain>
    </source>
</reference>
<keyword evidence="5 8" id="KW-0460">Magnesium</keyword>
<dbReference type="PANTHER" id="PTHR19136:SF81">
    <property type="entry name" value="MOLYBDENUM COFACTOR GUANYLYLTRANSFERASE"/>
    <property type="match status" value="1"/>
</dbReference>
<comment type="catalytic activity">
    <reaction evidence="8">
        <text>Mo-molybdopterin + GTP + H(+) = Mo-molybdopterin guanine dinucleotide + diphosphate</text>
        <dbReference type="Rhea" id="RHEA:34243"/>
        <dbReference type="ChEBI" id="CHEBI:15378"/>
        <dbReference type="ChEBI" id="CHEBI:33019"/>
        <dbReference type="ChEBI" id="CHEBI:37565"/>
        <dbReference type="ChEBI" id="CHEBI:71302"/>
        <dbReference type="ChEBI" id="CHEBI:71310"/>
        <dbReference type="EC" id="2.7.7.77"/>
    </reaction>
</comment>
<dbReference type="SUPFAM" id="SSF53448">
    <property type="entry name" value="Nucleotide-diphospho-sugar transferases"/>
    <property type="match status" value="1"/>
</dbReference>
<evidence type="ECO:0000256" key="5">
    <source>
        <dbReference type="ARBA" id="ARBA00022842"/>
    </source>
</evidence>
<feature type="binding site" evidence="8">
    <location>
        <position position="75"/>
    </location>
    <ligand>
        <name>GTP</name>
        <dbReference type="ChEBI" id="CHEBI:37565"/>
    </ligand>
</feature>
<keyword evidence="11" id="KW-1185">Reference proteome</keyword>
<dbReference type="NCBIfam" id="TIGR02665">
    <property type="entry name" value="molyb_mobA"/>
    <property type="match status" value="1"/>
</dbReference>
<organism evidence="10 11">
    <name type="scientific">Lamprobacter modestohalophilus</name>
    <dbReference type="NCBI Taxonomy" id="1064514"/>
    <lineage>
        <taxon>Bacteria</taxon>
        <taxon>Pseudomonadati</taxon>
        <taxon>Pseudomonadota</taxon>
        <taxon>Gammaproteobacteria</taxon>
        <taxon>Chromatiales</taxon>
        <taxon>Chromatiaceae</taxon>
        <taxon>Lamprobacter</taxon>
    </lineage>
</organism>
<sequence>MLVEAPNPQNITGVVLAGGKARRMGGEDKGLVELAGQPLVAWIIEGLRPQVQDLMINANRSHERYASYGYQVITDAMADFQGPLAGVAAALAVVRTPWIITVPCDGPYLAPDLVQRLCAALVEQEAELAVASDGARLQPVYALIPQALAPSLEAFLASGERKVERWYAQHRTAIAAFADRPNCFANINSVEDLERLRQG</sequence>
<keyword evidence="1 8" id="KW-0963">Cytoplasm</keyword>
<comment type="cofactor">
    <cofactor evidence="8">
        <name>Mg(2+)</name>
        <dbReference type="ChEBI" id="CHEBI:18420"/>
    </cofactor>
</comment>
<evidence type="ECO:0000256" key="7">
    <source>
        <dbReference type="ARBA" id="ARBA00023150"/>
    </source>
</evidence>
<gene>
    <name evidence="8" type="primary">mobA</name>
    <name evidence="10" type="ORF">CKO42_11255</name>
</gene>
<name>A0A9X0W8W6_9GAMM</name>
<dbReference type="EC" id="2.7.7.77" evidence="8"/>
<evidence type="ECO:0000256" key="2">
    <source>
        <dbReference type="ARBA" id="ARBA00022679"/>
    </source>
</evidence>
<dbReference type="InterPro" id="IPR029044">
    <property type="entry name" value="Nucleotide-diphossugar_trans"/>
</dbReference>
<feature type="binding site" evidence="8">
    <location>
        <position position="57"/>
    </location>
    <ligand>
        <name>GTP</name>
        <dbReference type="ChEBI" id="CHEBI:37565"/>
    </ligand>
</feature>
<dbReference type="Pfam" id="PF12804">
    <property type="entry name" value="NTP_transf_3"/>
    <property type="match status" value="1"/>
</dbReference>